<evidence type="ECO:0000256" key="1">
    <source>
        <dbReference type="SAM" id="MobiDB-lite"/>
    </source>
</evidence>
<evidence type="ECO:0000313" key="3">
    <source>
        <dbReference type="Proteomes" id="UP000281594"/>
    </source>
</evidence>
<feature type="compositionally biased region" description="Basic and acidic residues" evidence="1">
    <location>
        <begin position="19"/>
        <end position="31"/>
    </location>
</feature>
<gene>
    <name evidence="2" type="ORF">D3C57_150660</name>
</gene>
<name>A0A3L8R0B1_STRRN</name>
<comment type="caution">
    <text evidence="2">The sequence shown here is derived from an EMBL/GenBank/DDBJ whole genome shotgun (WGS) entry which is preliminary data.</text>
</comment>
<protein>
    <submittedName>
        <fullName evidence="2">Uncharacterized protein</fullName>
    </submittedName>
</protein>
<accession>A0A3L8R0B1</accession>
<reference evidence="2 3" key="1">
    <citation type="journal article" date="2018" name="J. Biol. Chem.">
        <title>Discovery of the actinoplanic acid pathway in Streptomyces rapamycinicus reveals a genetically conserved synergism with rapamycin.</title>
        <authorList>
            <person name="Mrak P."/>
            <person name="Krastel P."/>
            <person name="Pivk Lukancic P."/>
            <person name="Tao J."/>
            <person name="Pistorius D."/>
            <person name="Moore C.M."/>
        </authorList>
    </citation>
    <scope>NUCLEOTIDE SEQUENCE [LARGE SCALE GENOMIC DNA]</scope>
    <source>
        <strain evidence="2 3">NRRL 5491</strain>
    </source>
</reference>
<dbReference type="Proteomes" id="UP000281594">
    <property type="component" value="Unassembled WGS sequence"/>
</dbReference>
<dbReference type="AlphaFoldDB" id="A0A3L8R0B1"/>
<proteinExistence type="predicted"/>
<evidence type="ECO:0000313" key="2">
    <source>
        <dbReference type="EMBL" id="RLV72977.1"/>
    </source>
</evidence>
<dbReference type="EMBL" id="QYCY01000004">
    <property type="protein sequence ID" value="RLV72977.1"/>
    <property type="molecule type" value="Genomic_DNA"/>
</dbReference>
<sequence length="42" mass="4701">MHSALGSGRDFVNPQVIHNQDRAHNTREESGHPGPHWVSMPN</sequence>
<feature type="region of interest" description="Disordered" evidence="1">
    <location>
        <begin position="1"/>
        <end position="42"/>
    </location>
</feature>
<organism evidence="2 3">
    <name type="scientific">Streptomyces rapamycinicus (strain ATCC 29253 / DSM 41530 / NRRL 5491 / AYB-994)</name>
    <name type="common">Streptomyces hygroscopicus (strain ATCC 29253)</name>
    <dbReference type="NCBI Taxonomy" id="1343740"/>
    <lineage>
        <taxon>Bacteria</taxon>
        <taxon>Bacillati</taxon>
        <taxon>Actinomycetota</taxon>
        <taxon>Actinomycetes</taxon>
        <taxon>Kitasatosporales</taxon>
        <taxon>Streptomycetaceae</taxon>
        <taxon>Streptomyces</taxon>
        <taxon>Streptomyces violaceusniger group</taxon>
    </lineage>
</organism>